<protein>
    <recommendedName>
        <fullName evidence="4">Lipoprotein</fullName>
    </recommendedName>
</protein>
<feature type="chain" id="PRO_5039229088" description="Lipoprotein" evidence="1">
    <location>
        <begin position="20"/>
        <end position="112"/>
    </location>
</feature>
<proteinExistence type="predicted"/>
<name>A0A0U3QYB1_9MICC</name>
<evidence type="ECO:0000256" key="1">
    <source>
        <dbReference type="SAM" id="SignalP"/>
    </source>
</evidence>
<dbReference type="AlphaFoldDB" id="A0A0U3QYB1"/>
<keyword evidence="1" id="KW-0732">Signal</keyword>
<feature type="signal peptide" evidence="1">
    <location>
        <begin position="1"/>
        <end position="19"/>
    </location>
</feature>
<dbReference type="EMBL" id="CP013747">
    <property type="protein sequence ID" value="ALV41852.1"/>
    <property type="molecule type" value="Genomic_DNA"/>
</dbReference>
<dbReference type="PROSITE" id="PS51257">
    <property type="entry name" value="PROKAR_LIPOPROTEIN"/>
    <property type="match status" value="1"/>
</dbReference>
<dbReference type="KEGG" id="psul:AU252_12350"/>
<sequence length="112" mass="11622">MKKLATALIAAGLVLSASACTTPTKLSTPETCDRVKAVLANPANNVGKTGLVRLANQIRPIEVVASDDLKPALGSIIAFTDESAKEAPDEAKLAELEAQYQEAGAAFTKHCS</sequence>
<dbReference type="Proteomes" id="UP000065151">
    <property type="component" value="Chromosome"/>
</dbReference>
<accession>A0A0U3QYB1</accession>
<dbReference type="RefSeq" id="WP_058930976.1">
    <property type="nucleotide sequence ID" value="NZ_CP013747.1"/>
</dbReference>
<evidence type="ECO:0008006" key="4">
    <source>
        <dbReference type="Google" id="ProtNLM"/>
    </source>
</evidence>
<evidence type="ECO:0000313" key="2">
    <source>
        <dbReference type="EMBL" id="ALV41852.1"/>
    </source>
</evidence>
<reference evidence="2 3" key="1">
    <citation type="submission" date="2015-12" db="EMBL/GenBank/DDBJ databases">
        <authorList>
            <person name="Shamseldin A."/>
            <person name="Moawad H."/>
            <person name="Abd El-Rahim W.M."/>
            <person name="Sadowsky M.J."/>
        </authorList>
    </citation>
    <scope>NUCLEOTIDE SEQUENCE [LARGE SCALE GENOMIC DNA]</scope>
    <source>
        <strain evidence="2 3">Ar51</strain>
    </source>
</reference>
<organism evidence="2">
    <name type="scientific">Pseudarthrobacter sulfonivorans</name>
    <dbReference type="NCBI Taxonomy" id="121292"/>
    <lineage>
        <taxon>Bacteria</taxon>
        <taxon>Bacillati</taxon>
        <taxon>Actinomycetota</taxon>
        <taxon>Actinomycetes</taxon>
        <taxon>Micrococcales</taxon>
        <taxon>Micrococcaceae</taxon>
        <taxon>Pseudarthrobacter</taxon>
    </lineage>
</organism>
<evidence type="ECO:0000313" key="3">
    <source>
        <dbReference type="Proteomes" id="UP000065151"/>
    </source>
</evidence>
<dbReference type="STRING" id="121292.AU252_12350"/>
<gene>
    <name evidence="2" type="ORF">AU252_12350</name>
</gene>